<dbReference type="Proteomes" id="UP001172738">
    <property type="component" value="Unassembled WGS sequence"/>
</dbReference>
<evidence type="ECO:0000256" key="9">
    <source>
        <dbReference type="NCBIfam" id="TIGR00751"/>
    </source>
</evidence>
<feature type="transmembrane region" description="Helical" evidence="8">
    <location>
        <begin position="92"/>
        <end position="108"/>
    </location>
</feature>
<evidence type="ECO:0000256" key="6">
    <source>
        <dbReference type="ARBA" id="ARBA00022989"/>
    </source>
</evidence>
<keyword evidence="7 8" id="KW-0472">Membrane</keyword>
<evidence type="ECO:0000256" key="1">
    <source>
        <dbReference type="ARBA" id="ARBA00004141"/>
    </source>
</evidence>
<evidence type="ECO:0000256" key="5">
    <source>
        <dbReference type="ARBA" id="ARBA00022692"/>
    </source>
</evidence>
<dbReference type="RefSeq" id="WP_301124980.1">
    <property type="nucleotide sequence ID" value="NZ_JAUHPV010000001.1"/>
</dbReference>
<evidence type="ECO:0000256" key="7">
    <source>
        <dbReference type="ARBA" id="ARBA00023136"/>
    </source>
</evidence>
<accession>A0ABT8FY68</accession>
<dbReference type="NCBIfam" id="TIGR00751">
    <property type="entry name" value="menA"/>
    <property type="match status" value="1"/>
</dbReference>
<protein>
    <recommendedName>
        <fullName evidence="8 9">1,4-dihydroxy-2-naphthoate octaprenyltransferase</fullName>
        <shortName evidence="8">DHNA-octaprenyltransferase</shortName>
        <ecNumber evidence="8 9">2.5.1.74</ecNumber>
    </recommendedName>
</protein>
<feature type="transmembrane region" description="Helical" evidence="8">
    <location>
        <begin position="216"/>
        <end position="232"/>
    </location>
</feature>
<feature type="transmembrane region" description="Helical" evidence="8">
    <location>
        <begin position="40"/>
        <end position="58"/>
    </location>
</feature>
<keyword evidence="2 8" id="KW-0474">Menaquinone biosynthesis</keyword>
<evidence type="ECO:0000313" key="11">
    <source>
        <dbReference type="Proteomes" id="UP001172738"/>
    </source>
</evidence>
<evidence type="ECO:0000256" key="8">
    <source>
        <dbReference type="HAMAP-Rule" id="MF_01937"/>
    </source>
</evidence>
<dbReference type="InterPro" id="IPR004657">
    <property type="entry name" value="MenA"/>
</dbReference>
<keyword evidence="5 8" id="KW-0812">Transmembrane</keyword>
<evidence type="ECO:0000256" key="4">
    <source>
        <dbReference type="ARBA" id="ARBA00022679"/>
    </source>
</evidence>
<dbReference type="HAMAP" id="MF_01937">
    <property type="entry name" value="MenA_1"/>
    <property type="match status" value="1"/>
</dbReference>
<dbReference type="InterPro" id="IPR026046">
    <property type="entry name" value="UBIAD1"/>
</dbReference>
<dbReference type="InterPro" id="IPR044878">
    <property type="entry name" value="UbiA_sf"/>
</dbReference>
<dbReference type="PIRSF" id="PIRSF005355">
    <property type="entry name" value="UBIAD1"/>
    <property type="match status" value="1"/>
</dbReference>
<dbReference type="PANTHER" id="PTHR13929:SF0">
    <property type="entry name" value="UBIA PRENYLTRANSFERASE DOMAIN-CONTAINING PROTEIN 1"/>
    <property type="match status" value="1"/>
</dbReference>
<reference evidence="10" key="1">
    <citation type="submission" date="2023-06" db="EMBL/GenBank/DDBJ databases">
        <title>SYSU T00b26.</title>
        <authorList>
            <person name="Gao L."/>
            <person name="Fang B.-Z."/>
            <person name="Li W.-J."/>
        </authorList>
    </citation>
    <scope>NUCLEOTIDE SEQUENCE</scope>
    <source>
        <strain evidence="10">SYSU T00b26</strain>
    </source>
</reference>
<dbReference type="Gene3D" id="1.10.357.140">
    <property type="entry name" value="UbiA prenyltransferase"/>
    <property type="match status" value="1"/>
</dbReference>
<organism evidence="10 11">
    <name type="scientific">Demequina zhanjiangensis</name>
    <dbReference type="NCBI Taxonomy" id="3051659"/>
    <lineage>
        <taxon>Bacteria</taxon>
        <taxon>Bacillati</taxon>
        <taxon>Actinomycetota</taxon>
        <taxon>Actinomycetes</taxon>
        <taxon>Micrococcales</taxon>
        <taxon>Demequinaceae</taxon>
        <taxon>Demequina</taxon>
    </lineage>
</organism>
<comment type="pathway">
    <text evidence="8">Quinol/quinone metabolism; menaquinone biosynthesis; menaquinol from 1,4-dihydroxy-2-naphthoate: step 1/2.</text>
</comment>
<sequence length="289" mass="30149">MTTMSDWVAGARPRTLWTAVTPVAVGSAAAIAVDGFRLLIALLALGVALSLQIASNYANDYSDGVRGTDMDRVGPDRLVATGRATPSAVKRAAFLMFAVGALLGLWLVAVAGQWWWLIVGALAIIAAWTYTGSSRPYGYDGWGEVSVFVFFGLVAVLGTMVAQAGQITWWAVVAAAGVGFTSVAMLMVNNIRDIETDSLTGKRTLAVRLGPQRARHAFLGVMMAPVLCAVIVSFAHPWALLATITALPSLLVGLAVRGPFEGRALAPIFAATSAVGMGYGVLLAIGLAI</sequence>
<keyword evidence="4 8" id="KW-0808">Transferase</keyword>
<dbReference type="EMBL" id="JAUHPV010000001">
    <property type="protein sequence ID" value="MDN4471394.1"/>
    <property type="molecule type" value="Genomic_DNA"/>
</dbReference>
<gene>
    <name evidence="8" type="primary">menA</name>
    <name evidence="10" type="ORF">QQX04_00120</name>
</gene>
<comment type="similarity">
    <text evidence="8">Belongs to the MenA family. Type 1 subfamily.</text>
</comment>
<dbReference type="InterPro" id="IPR000537">
    <property type="entry name" value="UbiA_prenyltransferase"/>
</dbReference>
<keyword evidence="11" id="KW-1185">Reference proteome</keyword>
<feature type="transmembrane region" description="Helical" evidence="8">
    <location>
        <begin position="142"/>
        <end position="161"/>
    </location>
</feature>
<evidence type="ECO:0000313" key="10">
    <source>
        <dbReference type="EMBL" id="MDN4471394.1"/>
    </source>
</evidence>
<comment type="subcellular location">
    <subcellularLocation>
        <location evidence="8">Cell membrane</location>
        <topology evidence="8">Multi-pass membrane protein</topology>
    </subcellularLocation>
    <subcellularLocation>
        <location evidence="1">Membrane</location>
        <topology evidence="1">Multi-pass membrane protein</topology>
    </subcellularLocation>
</comment>
<dbReference type="NCBIfam" id="NF004751">
    <property type="entry name" value="PRK06080.1-3"/>
    <property type="match status" value="1"/>
</dbReference>
<evidence type="ECO:0000256" key="3">
    <source>
        <dbReference type="ARBA" id="ARBA00022475"/>
    </source>
</evidence>
<comment type="caution">
    <text evidence="10">The sequence shown here is derived from an EMBL/GenBank/DDBJ whole genome shotgun (WGS) entry which is preliminary data.</text>
</comment>
<proteinExistence type="inferred from homology"/>
<feature type="transmembrane region" description="Helical" evidence="8">
    <location>
        <begin position="114"/>
        <end position="130"/>
    </location>
</feature>
<feature type="transmembrane region" description="Helical" evidence="8">
    <location>
        <begin position="268"/>
        <end position="288"/>
    </location>
</feature>
<name>A0ABT8FY68_9MICO</name>
<dbReference type="PANTHER" id="PTHR13929">
    <property type="entry name" value="1,4-DIHYDROXY-2-NAPHTHOATE OCTAPRENYLTRANSFERASE"/>
    <property type="match status" value="1"/>
</dbReference>
<keyword evidence="3 8" id="KW-1003">Cell membrane</keyword>
<dbReference type="CDD" id="cd13962">
    <property type="entry name" value="PT_UbiA_UBIAD1"/>
    <property type="match status" value="1"/>
</dbReference>
<dbReference type="EC" id="2.5.1.74" evidence="8 9"/>
<dbReference type="Pfam" id="PF01040">
    <property type="entry name" value="UbiA"/>
    <property type="match status" value="1"/>
</dbReference>
<evidence type="ECO:0000256" key="2">
    <source>
        <dbReference type="ARBA" id="ARBA00022428"/>
    </source>
</evidence>
<dbReference type="GO" id="GO:0046428">
    <property type="term" value="F:1,4-dihydroxy-2-naphthoate polyprenyltransferase activity"/>
    <property type="evidence" value="ECO:0007669"/>
    <property type="project" value="UniProtKB-EC"/>
</dbReference>
<keyword evidence="6 8" id="KW-1133">Transmembrane helix</keyword>
<feature type="transmembrane region" description="Helical" evidence="8">
    <location>
        <begin position="167"/>
        <end position="188"/>
    </location>
</feature>
<comment type="function">
    <text evidence="8">Conversion of 1,4-dihydroxy-2-naphthoate (DHNA) to demethylmenaquinone (DMK).</text>
</comment>
<comment type="catalytic activity">
    <reaction evidence="8">
        <text>an all-trans-polyprenyl diphosphate + 1,4-dihydroxy-2-naphthoate + H(+) = a 2-demethylmenaquinol + CO2 + diphosphate</text>
        <dbReference type="Rhea" id="RHEA:26478"/>
        <dbReference type="Rhea" id="RHEA-COMP:9563"/>
        <dbReference type="Rhea" id="RHEA-COMP:9564"/>
        <dbReference type="ChEBI" id="CHEBI:11173"/>
        <dbReference type="ChEBI" id="CHEBI:15378"/>
        <dbReference type="ChEBI" id="CHEBI:16526"/>
        <dbReference type="ChEBI" id="CHEBI:33019"/>
        <dbReference type="ChEBI" id="CHEBI:55437"/>
        <dbReference type="ChEBI" id="CHEBI:58914"/>
        <dbReference type="EC" id="2.5.1.74"/>
    </reaction>
</comment>